<evidence type="ECO:0000313" key="2">
    <source>
        <dbReference type="EMBL" id="XBX74812.1"/>
    </source>
</evidence>
<accession>A0AAU7VL77</accession>
<reference evidence="2" key="2">
    <citation type="submission" date="2024-06" db="EMBL/GenBank/DDBJ databases">
        <authorList>
            <person name="Petrova K.O."/>
            <person name="Toshchakov S.V."/>
            <person name="Boltjanskaja Y.V."/>
            <person name="Kevbrin V."/>
        </authorList>
    </citation>
    <scope>NUCLEOTIDE SEQUENCE</scope>
    <source>
        <strain evidence="2">Z-910T</strain>
    </source>
</reference>
<keyword evidence="1" id="KW-0812">Transmembrane</keyword>
<dbReference type="EMBL" id="CP158367">
    <property type="protein sequence ID" value="XBX74812.1"/>
    <property type="molecule type" value="Genomic_DNA"/>
</dbReference>
<reference evidence="2" key="1">
    <citation type="journal article" date="2013" name="Extremophiles">
        <title>Proteinivorax tanatarense gen. nov., sp. nov., an anaerobic, haloalkaliphilic, proteolytic bacterium isolated from a decaying algal bloom, and proposal of Proteinivoraceae fam. nov.</title>
        <authorList>
            <person name="Kevbrin V."/>
            <person name="Boltyanskaya Y."/>
            <person name="Zhilina T."/>
            <person name="Kolganova T."/>
            <person name="Lavrentjeva E."/>
            <person name="Kuznetsov B."/>
        </authorList>
    </citation>
    <scope>NUCLEOTIDE SEQUENCE</scope>
    <source>
        <strain evidence="2">Z-910T</strain>
    </source>
</reference>
<dbReference type="Pfam" id="PF07136">
    <property type="entry name" value="DUF1385"/>
    <property type="match status" value="1"/>
</dbReference>
<sequence length="294" mass="33051">MSEKHNFAVGGQALMEGVLFRGAEKTAMAVRKPDGDICVKSYVQRPLTKSHKLLSLPIIRGAVTLFDALKTGMKMLALSADISEGEEEKTISKKELGLTMVAAMFFSILLFFVLPTLLSGLVIDGEQSNIYYNLIEGLFRMIIFLGYVLVISRLKEIHRFFQYHGAEHMVIHCYEKEKELTVDNAKEMTTLHPRCGTAFMLLVMVVSILFFSLFPWGNILSRVVIRVLAVPFLAGLAYEINRLAYKTSIFKPLLLPGLWLQLLTTKRPDDGQLEVALTSFKAVLLDDEVESEQI</sequence>
<dbReference type="PANTHER" id="PTHR42867:SF1">
    <property type="entry name" value="MEMBRANE PROTEIN-RELATED"/>
    <property type="match status" value="1"/>
</dbReference>
<protein>
    <submittedName>
        <fullName evidence="2">DUF1385 domain-containing protein</fullName>
    </submittedName>
</protein>
<dbReference type="PANTHER" id="PTHR42867">
    <property type="entry name" value="MEMBRANE PROTEIN-RELATED"/>
    <property type="match status" value="1"/>
</dbReference>
<dbReference type="RefSeq" id="WP_350343561.1">
    <property type="nucleotide sequence ID" value="NZ_CP158367.1"/>
</dbReference>
<feature type="transmembrane region" description="Helical" evidence="1">
    <location>
        <begin position="198"/>
        <end position="217"/>
    </location>
</feature>
<feature type="transmembrane region" description="Helical" evidence="1">
    <location>
        <begin position="130"/>
        <end position="150"/>
    </location>
</feature>
<keyword evidence="1" id="KW-0472">Membrane</keyword>
<name>A0AAU7VL77_9FIRM</name>
<gene>
    <name evidence="2" type="ORF">PRVXT_002871</name>
</gene>
<organism evidence="2">
    <name type="scientific">Proteinivorax tanatarense</name>
    <dbReference type="NCBI Taxonomy" id="1260629"/>
    <lineage>
        <taxon>Bacteria</taxon>
        <taxon>Bacillati</taxon>
        <taxon>Bacillota</taxon>
        <taxon>Clostridia</taxon>
        <taxon>Eubacteriales</taxon>
        <taxon>Proteinivoracaceae</taxon>
        <taxon>Proteinivorax</taxon>
    </lineage>
</organism>
<keyword evidence="1" id="KW-1133">Transmembrane helix</keyword>
<proteinExistence type="predicted"/>
<dbReference type="AlphaFoldDB" id="A0AAU7VL77"/>
<feature type="transmembrane region" description="Helical" evidence="1">
    <location>
        <begin position="96"/>
        <end position="118"/>
    </location>
</feature>
<dbReference type="InterPro" id="IPR010787">
    <property type="entry name" value="DUF1385"/>
</dbReference>
<evidence type="ECO:0000256" key="1">
    <source>
        <dbReference type="SAM" id="Phobius"/>
    </source>
</evidence>